<name>A0A6J7E4U0_9ZZZZ</name>
<organism evidence="8">
    <name type="scientific">freshwater metagenome</name>
    <dbReference type="NCBI Taxonomy" id="449393"/>
    <lineage>
        <taxon>unclassified sequences</taxon>
        <taxon>metagenomes</taxon>
        <taxon>ecological metagenomes</taxon>
    </lineage>
</organism>
<gene>
    <name evidence="8" type="ORF">UFOPK3401_01143</name>
</gene>
<sequence length="214" mass="22903">MILDRLVELASSLGDWLYLILGGLAFAEAAIMLGFILPGETALLAGGVLAAESVLDIKLMFVVAVGCAIAGDSVGYEVGKVLGPRLETSWVGRRVGDRRWEIAQKFLDTHGGKAVFMGRGVALLRALVPGLAGMSGMRYRRFLGWNALGGLLWGGGCVLLGYFFAKSIRRVESYLSYGGITLFVVVVIGFVTAHIIGKRREARIAAQVEGQKTL</sequence>
<evidence type="ECO:0000256" key="4">
    <source>
        <dbReference type="ARBA" id="ARBA00022989"/>
    </source>
</evidence>
<feature type="transmembrane region" description="Helical" evidence="6">
    <location>
        <begin position="143"/>
        <end position="165"/>
    </location>
</feature>
<feature type="domain" description="VTT" evidence="7">
    <location>
        <begin position="37"/>
        <end position="162"/>
    </location>
</feature>
<keyword evidence="2" id="KW-1003">Cell membrane</keyword>
<evidence type="ECO:0000256" key="2">
    <source>
        <dbReference type="ARBA" id="ARBA00022475"/>
    </source>
</evidence>
<evidence type="ECO:0000256" key="3">
    <source>
        <dbReference type="ARBA" id="ARBA00022692"/>
    </source>
</evidence>
<feature type="transmembrane region" description="Helical" evidence="6">
    <location>
        <begin position="177"/>
        <end position="197"/>
    </location>
</feature>
<dbReference type="PANTHER" id="PTHR30353">
    <property type="entry name" value="INNER MEMBRANE PROTEIN DEDA-RELATED"/>
    <property type="match status" value="1"/>
</dbReference>
<dbReference type="GO" id="GO:0005886">
    <property type="term" value="C:plasma membrane"/>
    <property type="evidence" value="ECO:0007669"/>
    <property type="project" value="UniProtKB-SubCell"/>
</dbReference>
<dbReference type="InterPro" id="IPR032818">
    <property type="entry name" value="DedA-like"/>
</dbReference>
<keyword evidence="5 6" id="KW-0472">Membrane</keyword>
<protein>
    <submittedName>
        <fullName evidence="8">Unannotated protein</fullName>
    </submittedName>
</protein>
<proteinExistence type="predicted"/>
<dbReference type="AlphaFoldDB" id="A0A6J7E4U0"/>
<keyword evidence="3 6" id="KW-0812">Transmembrane</keyword>
<dbReference type="InterPro" id="IPR032816">
    <property type="entry name" value="VTT_dom"/>
</dbReference>
<reference evidence="8" key="1">
    <citation type="submission" date="2020-05" db="EMBL/GenBank/DDBJ databases">
        <authorList>
            <person name="Chiriac C."/>
            <person name="Salcher M."/>
            <person name="Ghai R."/>
            <person name="Kavagutti S V."/>
        </authorList>
    </citation>
    <scope>NUCLEOTIDE SEQUENCE</scope>
</reference>
<evidence type="ECO:0000256" key="5">
    <source>
        <dbReference type="ARBA" id="ARBA00023136"/>
    </source>
</evidence>
<keyword evidence="4 6" id="KW-1133">Transmembrane helix</keyword>
<dbReference type="EMBL" id="CAFBLM010000056">
    <property type="protein sequence ID" value="CAB4877068.1"/>
    <property type="molecule type" value="Genomic_DNA"/>
</dbReference>
<dbReference type="Pfam" id="PF09335">
    <property type="entry name" value="VTT_dom"/>
    <property type="match status" value="1"/>
</dbReference>
<evidence type="ECO:0000313" key="8">
    <source>
        <dbReference type="EMBL" id="CAB4877068.1"/>
    </source>
</evidence>
<dbReference type="PANTHER" id="PTHR30353:SF15">
    <property type="entry name" value="INNER MEMBRANE PROTEIN YABI"/>
    <property type="match status" value="1"/>
</dbReference>
<feature type="transmembrane region" description="Helical" evidence="6">
    <location>
        <begin position="16"/>
        <end position="37"/>
    </location>
</feature>
<evidence type="ECO:0000256" key="6">
    <source>
        <dbReference type="SAM" id="Phobius"/>
    </source>
</evidence>
<evidence type="ECO:0000256" key="1">
    <source>
        <dbReference type="ARBA" id="ARBA00004651"/>
    </source>
</evidence>
<evidence type="ECO:0000259" key="7">
    <source>
        <dbReference type="Pfam" id="PF09335"/>
    </source>
</evidence>
<accession>A0A6J7E4U0</accession>
<comment type="subcellular location">
    <subcellularLocation>
        <location evidence="1">Cell membrane</location>
        <topology evidence="1">Multi-pass membrane protein</topology>
    </subcellularLocation>
</comment>